<protein>
    <submittedName>
        <fullName evidence="1">DNA phosphorothioation-associated protein 4</fullName>
    </submittedName>
</protein>
<keyword evidence="2" id="KW-1185">Reference proteome</keyword>
<comment type="caution">
    <text evidence="1">The sequence shown here is derived from an EMBL/GenBank/DDBJ whole genome shotgun (WGS) entry which is preliminary data.</text>
</comment>
<dbReference type="RefSeq" id="WP_332866559.1">
    <property type="nucleotide sequence ID" value="NZ_JBAFSM010000040.1"/>
</dbReference>
<dbReference type="AlphaFoldDB" id="A0AAW9QVK7"/>
<reference evidence="1 2" key="1">
    <citation type="submission" date="2024-01" db="EMBL/GenBank/DDBJ databases">
        <title>Genomic insights into the taxonomy and metabolism of the cyanobacterium Pannus brasiliensis CCIBt3594.</title>
        <authorList>
            <person name="Machado M."/>
            <person name="Botero N.B."/>
            <person name="Andreote A.P.D."/>
            <person name="Feitosa A.M.T."/>
            <person name="Popin R."/>
            <person name="Sivonen K."/>
            <person name="Fiore M.F."/>
        </authorList>
    </citation>
    <scope>NUCLEOTIDE SEQUENCE [LARGE SCALE GENOMIC DNA]</scope>
    <source>
        <strain evidence="1 2">CCIBt3594</strain>
    </source>
</reference>
<accession>A0AAW9QVK7</accession>
<dbReference type="Proteomes" id="UP001328733">
    <property type="component" value="Unassembled WGS sequence"/>
</dbReference>
<gene>
    <name evidence="1" type="ORF">V0288_18265</name>
</gene>
<evidence type="ECO:0000313" key="1">
    <source>
        <dbReference type="EMBL" id="MEG3439076.1"/>
    </source>
</evidence>
<dbReference type="InterPro" id="IPR023983">
    <property type="entry name" value="DNA_S_mod_dnd_assoc_4"/>
</dbReference>
<dbReference type="EMBL" id="JBAFSM010000040">
    <property type="protein sequence ID" value="MEG3439076.1"/>
    <property type="molecule type" value="Genomic_DNA"/>
</dbReference>
<sequence length="154" mass="17479">MSIHRVRIARDKADFVRSLVNFNEGEGPFQTYADVMAFAAAFGAKYNERVPIEFVAKEPTPINVEIFISRGYDTLIKLLAVNATDDPKILSPFSADAEARRVEIFEEYANGGLEKLDRELRGAVDYTERLLLVLSQERFQEIKPTGEFDLGRFL</sequence>
<dbReference type="NCBIfam" id="TIGR04062">
    <property type="entry name" value="dnd_assoc_4"/>
    <property type="match status" value="1"/>
</dbReference>
<evidence type="ECO:0000313" key="2">
    <source>
        <dbReference type="Proteomes" id="UP001328733"/>
    </source>
</evidence>
<name>A0AAW9QVK7_9CHRO</name>
<proteinExistence type="predicted"/>
<organism evidence="1 2">
    <name type="scientific">Pannus brasiliensis CCIBt3594</name>
    <dbReference type="NCBI Taxonomy" id="1427578"/>
    <lineage>
        <taxon>Bacteria</taxon>
        <taxon>Bacillati</taxon>
        <taxon>Cyanobacteriota</taxon>
        <taxon>Cyanophyceae</taxon>
        <taxon>Oscillatoriophycideae</taxon>
        <taxon>Chroococcales</taxon>
        <taxon>Microcystaceae</taxon>
        <taxon>Pannus</taxon>
    </lineage>
</organism>